<dbReference type="Proteomes" id="UP001465976">
    <property type="component" value="Unassembled WGS sequence"/>
</dbReference>
<dbReference type="InterPro" id="IPR036047">
    <property type="entry name" value="F-box-like_dom_sf"/>
</dbReference>
<evidence type="ECO:0000313" key="4">
    <source>
        <dbReference type="Proteomes" id="UP001465976"/>
    </source>
</evidence>
<dbReference type="PROSITE" id="PS50181">
    <property type="entry name" value="FBOX"/>
    <property type="match status" value="1"/>
</dbReference>
<evidence type="ECO:0000313" key="3">
    <source>
        <dbReference type="EMBL" id="KAL0575687.1"/>
    </source>
</evidence>
<organism evidence="3 4">
    <name type="scientific">Marasmius crinis-equi</name>
    <dbReference type="NCBI Taxonomy" id="585013"/>
    <lineage>
        <taxon>Eukaryota</taxon>
        <taxon>Fungi</taxon>
        <taxon>Dikarya</taxon>
        <taxon>Basidiomycota</taxon>
        <taxon>Agaricomycotina</taxon>
        <taxon>Agaricomycetes</taxon>
        <taxon>Agaricomycetidae</taxon>
        <taxon>Agaricales</taxon>
        <taxon>Marasmiineae</taxon>
        <taxon>Marasmiaceae</taxon>
        <taxon>Marasmius</taxon>
    </lineage>
</organism>
<proteinExistence type="predicted"/>
<dbReference type="Pfam" id="PF00646">
    <property type="entry name" value="F-box"/>
    <property type="match status" value="1"/>
</dbReference>
<dbReference type="InterPro" id="IPR001810">
    <property type="entry name" value="F-box_dom"/>
</dbReference>
<name>A0ABR3FJW6_9AGAR</name>
<reference evidence="3 4" key="1">
    <citation type="submission" date="2024-02" db="EMBL/GenBank/DDBJ databases">
        <title>A draft genome for the cacao thread blight pathogen Marasmius crinis-equi.</title>
        <authorList>
            <person name="Cohen S.P."/>
            <person name="Baruah I.K."/>
            <person name="Amoako-Attah I."/>
            <person name="Bukari Y."/>
            <person name="Meinhardt L.W."/>
            <person name="Bailey B.A."/>
        </authorList>
    </citation>
    <scope>NUCLEOTIDE SEQUENCE [LARGE SCALE GENOMIC DNA]</scope>
    <source>
        <strain evidence="3 4">GH-76</strain>
    </source>
</reference>
<sequence length="603" mass="69888">MPIKRNATEDCTLSDDSDIEESLRPSGLKKARTATTTKSKKRTATRKAKPGGRGKRGLLEKLAKEAPLDVMLEVFSHLEPGDILQLSRTSRELRRYLMSRESSSVWRTARANVSGLPALPFDMTEPRFGTSERLREMYPDFKPEELTRYILANAPSCTDKYKQLDGQEAWRFATIRALVQQYREVKDDPAALEKWHSEQKKNCIAIKEHASQCSEWMGTRFKASYEERKASRSQRNEEITKRLSALGWESHYFEDEQFRRNAIVREAKPITERIWKNIEPKLVSLLEDIRARGLALKRNDCLKERYENLKNAYGTKERAELDVLFPPVADFLLNGPVVQIQDMIRNTPYDEDLDQSKLSDALGHVDMAKFSQEWMDKKQPELLQKLDTRAELRLAIFKCQLCQEPLWPPRIYVHDCCVAYKLGETSIYRRWTRPQDQDFDLFRDSWGWRFWEARRVSYDKQRSENLVKLCGPDGCIEELERVDPLFECVDCRSSEGRMFMRWTRGIDHTSGHRLILALCDEKTRSQIVAKEQEHHVPTVQVICKRCPASAGKSPYGMGMVDIRTHIATKHGIARENVKRGDWSTTFHTPAATFHPPPAIIPYS</sequence>
<evidence type="ECO:0000259" key="2">
    <source>
        <dbReference type="PROSITE" id="PS50181"/>
    </source>
</evidence>
<accession>A0ABR3FJW6</accession>
<feature type="region of interest" description="Disordered" evidence="1">
    <location>
        <begin position="1"/>
        <end position="57"/>
    </location>
</feature>
<dbReference type="SUPFAM" id="SSF81383">
    <property type="entry name" value="F-box domain"/>
    <property type="match status" value="1"/>
</dbReference>
<feature type="domain" description="F-box" evidence="2">
    <location>
        <begin position="60"/>
        <end position="109"/>
    </location>
</feature>
<gene>
    <name evidence="3" type="ORF">V5O48_006275</name>
</gene>
<comment type="caution">
    <text evidence="3">The sequence shown here is derived from an EMBL/GenBank/DDBJ whole genome shotgun (WGS) entry which is preliminary data.</text>
</comment>
<evidence type="ECO:0000256" key="1">
    <source>
        <dbReference type="SAM" id="MobiDB-lite"/>
    </source>
</evidence>
<keyword evidence="4" id="KW-1185">Reference proteome</keyword>
<protein>
    <recommendedName>
        <fullName evidence="2">F-box domain-containing protein</fullName>
    </recommendedName>
</protein>
<feature type="compositionally biased region" description="Basic residues" evidence="1">
    <location>
        <begin position="27"/>
        <end position="56"/>
    </location>
</feature>
<dbReference type="CDD" id="cd09917">
    <property type="entry name" value="F-box_SF"/>
    <property type="match status" value="1"/>
</dbReference>
<dbReference type="EMBL" id="JBAHYK010000282">
    <property type="protein sequence ID" value="KAL0575687.1"/>
    <property type="molecule type" value="Genomic_DNA"/>
</dbReference>